<proteinExistence type="inferred from homology"/>
<dbReference type="PANTHER" id="PTHR12832">
    <property type="entry name" value="TESTIS-SPECIFIC PROTEIN PBS13 T-COMPLEX 11"/>
    <property type="match status" value="1"/>
</dbReference>
<gene>
    <name evidence="4" type="ordered locus">AALP_Aa1g250000</name>
</gene>
<dbReference type="eggNOG" id="KOG1981">
    <property type="taxonomic scope" value="Eukaryota"/>
</dbReference>
<feature type="compositionally biased region" description="Basic residues" evidence="3">
    <location>
        <begin position="374"/>
        <end position="388"/>
    </location>
</feature>
<feature type="region of interest" description="Disordered" evidence="3">
    <location>
        <begin position="65"/>
        <end position="85"/>
    </location>
</feature>
<evidence type="ECO:0000313" key="5">
    <source>
        <dbReference type="Proteomes" id="UP000029120"/>
    </source>
</evidence>
<dbReference type="OrthoDB" id="276323at2759"/>
<evidence type="ECO:0000256" key="3">
    <source>
        <dbReference type="SAM" id="MobiDB-lite"/>
    </source>
</evidence>
<sequence length="1135" mass="128604">MEKDRGEGESILLEITTEISQTRGVPRRIRERLLSDSCTKKTLTSVQDIQEKLLHAHLRRQQFYHNVSRKARAKPRSPSRSCDEELGQRIEARLLAAEQKRLEILAKAQMRLAKLDELRQAAKTSVEIRSEKERVKLCSKVESRVKKAEANRMRILKASHQKRASMKERTSQSMMRRMARESKYKERVRASINQKRASAEKKRLGLLEDEKKKARARVLQVRHVANSVSNQREIERSKMRDKLEDKLQRAKRYRSEFLRQRRRQRDSISLYCDMMQEEADLLSRKLSRCWRYFVKKKRTTLDLANDYDGLKINESLPFEQLAVLLESHVTLRAVKALLDRVEIRLEASKNVTAASQPSRLDNIDHLLRRVATPRRKVTQPRRKGKKVSSARNVTGTSGKMSRYPVRVVLSAFMILGHPDAVFNGQGDQEAALNNSAKGFVSEFKLLIKVIQEGPVKVSGGESKLRTLRSQLELFDKSWCSFLNSFVIWKVKDARLLEDDLVRAACQLELSMIQKCNITPEGVDTMLTHDKKAIQMQVTQDQELLTEKVRHLSGVAGVVRMESALLETRSKYFEAKENGSPMANQLACFFSPSPASYPVQSVSSSSSRSKASVGVEGSKRVNRSLFRDDTPPSSGPSRVSNGIMYEVPKENELMVNEFLHDWNFKFPGGSSVQGEEDNLKKRIKETMEKAFWDNVMESMKLEEPDYSCISNLMREVRDELCQMVPDSWKIEITETIDLELLSQLLNTGTLDIDYLGKMLEFALATLRKLSAPANDLENESTHQNLLEELHRLCQTKDESGNLRAVAIVKGIRFILEQIQELKREIGIGRITMMKPFLKGPAGFDYLTQAFEKRYGPPTQAYDSLPVTRRWISTLSSCKDEWEAHTTTLSALNAVERSSAGISLKTGRSFLSPVNTASQSTVSDTAEGQLSECKGEKVDLAMRLGLLKLVSQVSGLTPDTLPETFQLNLSRLRGIQTEIQKIVVVSTSLLIWRQMLASERMVKSESETESMVKKLFDLLDGKEEAGLMEIVETTMSEEGEEKKKMMRGLLGKSLEEGNTVYERVTSCIYKAARGALLAGNNGENGKRLVEIEMKKVGGGGSSGLKERVLETTRVIGVVACVSVRVHGPWLNHLIMQH</sequence>
<feature type="compositionally biased region" description="Basic residues" evidence="3">
    <location>
        <begin position="65"/>
        <end position="77"/>
    </location>
</feature>
<keyword evidence="2" id="KW-0175">Coiled coil</keyword>
<evidence type="ECO:0000256" key="1">
    <source>
        <dbReference type="ARBA" id="ARBA00010954"/>
    </source>
</evidence>
<comment type="similarity">
    <text evidence="1">Belongs to the TCP11 family.</text>
</comment>
<feature type="compositionally biased region" description="Polar residues" evidence="3">
    <location>
        <begin position="630"/>
        <end position="639"/>
    </location>
</feature>
<name>A0A087HQH9_ARAAL</name>
<keyword evidence="5" id="KW-1185">Reference proteome</keyword>
<accession>A0A087HQH9</accession>
<feature type="region of interest" description="Disordered" evidence="3">
    <location>
        <begin position="599"/>
        <end position="640"/>
    </location>
</feature>
<organism evidence="4 5">
    <name type="scientific">Arabis alpina</name>
    <name type="common">Alpine rock-cress</name>
    <dbReference type="NCBI Taxonomy" id="50452"/>
    <lineage>
        <taxon>Eukaryota</taxon>
        <taxon>Viridiplantae</taxon>
        <taxon>Streptophyta</taxon>
        <taxon>Embryophyta</taxon>
        <taxon>Tracheophyta</taxon>
        <taxon>Spermatophyta</taxon>
        <taxon>Magnoliopsida</taxon>
        <taxon>eudicotyledons</taxon>
        <taxon>Gunneridae</taxon>
        <taxon>Pentapetalae</taxon>
        <taxon>rosids</taxon>
        <taxon>malvids</taxon>
        <taxon>Brassicales</taxon>
        <taxon>Brassicaceae</taxon>
        <taxon>Arabideae</taxon>
        <taxon>Arabis</taxon>
    </lineage>
</organism>
<evidence type="ECO:0000256" key="2">
    <source>
        <dbReference type="SAM" id="Coils"/>
    </source>
</evidence>
<evidence type="ECO:0008006" key="6">
    <source>
        <dbReference type="Google" id="ProtNLM"/>
    </source>
</evidence>
<feature type="coiled-coil region" evidence="2">
    <location>
        <begin position="197"/>
        <end position="260"/>
    </location>
</feature>
<protein>
    <recommendedName>
        <fullName evidence="6">T-complex protein 11</fullName>
    </recommendedName>
</protein>
<dbReference type="Pfam" id="PF05794">
    <property type="entry name" value="Tcp11"/>
    <property type="match status" value="1"/>
</dbReference>
<dbReference type="EMBL" id="CM002869">
    <property type="protein sequence ID" value="KFK44381.1"/>
    <property type="molecule type" value="Genomic_DNA"/>
</dbReference>
<evidence type="ECO:0000313" key="4">
    <source>
        <dbReference type="EMBL" id="KFK44381.1"/>
    </source>
</evidence>
<dbReference type="InterPro" id="IPR008862">
    <property type="entry name" value="Tcp11"/>
</dbReference>
<dbReference type="Gramene" id="KFK44381">
    <property type="protein sequence ID" value="KFK44381"/>
    <property type="gene ID" value="AALP_AA1G250000"/>
</dbReference>
<feature type="compositionally biased region" description="Polar residues" evidence="3">
    <location>
        <begin position="389"/>
        <end position="398"/>
    </location>
</feature>
<reference evidence="5" key="1">
    <citation type="journal article" date="2015" name="Nat. Plants">
        <title>Genome expansion of Arabis alpina linked with retrotransposition and reduced symmetric DNA methylation.</title>
        <authorList>
            <person name="Willing E.M."/>
            <person name="Rawat V."/>
            <person name="Mandakova T."/>
            <person name="Maumus F."/>
            <person name="James G.V."/>
            <person name="Nordstroem K.J."/>
            <person name="Becker C."/>
            <person name="Warthmann N."/>
            <person name="Chica C."/>
            <person name="Szarzynska B."/>
            <person name="Zytnicki M."/>
            <person name="Albani M.C."/>
            <person name="Kiefer C."/>
            <person name="Bergonzi S."/>
            <person name="Castaings L."/>
            <person name="Mateos J.L."/>
            <person name="Berns M.C."/>
            <person name="Bujdoso N."/>
            <person name="Piofczyk T."/>
            <person name="de Lorenzo L."/>
            <person name="Barrero-Sicilia C."/>
            <person name="Mateos I."/>
            <person name="Piednoel M."/>
            <person name="Hagmann J."/>
            <person name="Chen-Min-Tao R."/>
            <person name="Iglesias-Fernandez R."/>
            <person name="Schuster S.C."/>
            <person name="Alonso-Blanco C."/>
            <person name="Roudier F."/>
            <person name="Carbonero P."/>
            <person name="Paz-Ares J."/>
            <person name="Davis S.J."/>
            <person name="Pecinka A."/>
            <person name="Quesneville H."/>
            <person name="Colot V."/>
            <person name="Lysak M.A."/>
            <person name="Weigel D."/>
            <person name="Coupland G."/>
            <person name="Schneeberger K."/>
        </authorList>
    </citation>
    <scope>NUCLEOTIDE SEQUENCE [LARGE SCALE GENOMIC DNA]</scope>
    <source>
        <strain evidence="5">cv. Pajares</strain>
    </source>
</reference>
<dbReference type="Proteomes" id="UP000029120">
    <property type="component" value="Chromosome 1"/>
</dbReference>
<feature type="region of interest" description="Disordered" evidence="3">
    <location>
        <begin position="374"/>
        <end position="398"/>
    </location>
</feature>
<dbReference type="AlphaFoldDB" id="A0A087HQH9"/>
<dbReference type="OMA" id="VWNCKDQ"/>
<feature type="compositionally biased region" description="Low complexity" evidence="3">
    <location>
        <begin position="599"/>
        <end position="612"/>
    </location>
</feature>
<dbReference type="PANTHER" id="PTHR12832:SF34">
    <property type="entry name" value="T-COMPLEX PROTEIN 11"/>
    <property type="match status" value="1"/>
</dbReference>
<dbReference type="GO" id="GO:0007165">
    <property type="term" value="P:signal transduction"/>
    <property type="evidence" value="ECO:0007669"/>
    <property type="project" value="TreeGrafter"/>
</dbReference>